<dbReference type="InterPro" id="IPR036291">
    <property type="entry name" value="NAD(P)-bd_dom_sf"/>
</dbReference>
<organism evidence="3 4">
    <name type="scientific">Halomonas dongshanensis</name>
    <dbReference type="NCBI Taxonomy" id="2890835"/>
    <lineage>
        <taxon>Bacteria</taxon>
        <taxon>Pseudomonadati</taxon>
        <taxon>Pseudomonadota</taxon>
        <taxon>Gammaproteobacteria</taxon>
        <taxon>Oceanospirillales</taxon>
        <taxon>Halomonadaceae</taxon>
        <taxon>Halomonas</taxon>
    </lineage>
</organism>
<evidence type="ECO:0000313" key="4">
    <source>
        <dbReference type="Proteomes" id="UP001165542"/>
    </source>
</evidence>
<dbReference type="Gene3D" id="3.30.360.10">
    <property type="entry name" value="Dihydrodipicolinate Reductase, domain 2"/>
    <property type="match status" value="1"/>
</dbReference>
<accession>A0ABT2E9A4</accession>
<sequence>MTRPRIRIGMVGGGPGAGIANAHRMGMRLDDRYVLVAGAFSRSLEKSRQAAAELHVDPSRIYQHYAEMAQEEAAREDGIEVVAIVTPNDSHYPVAKAFLEAGIHVVCDKPMTDDLETAIALHELAQQRGLVFALTHNYSAYAMVRQAAELVRGGALGELRIAQVEHASGWAAARMEDDPHNKQAAWRLAPDQAGEYSVLYDLGTHAHQLLRFVSGLEVTAVAAELNTCVTGRRVFDDAHVQLRLSNGARGALWASMAATGNAHGLRIRLYGDKASLEWEQIDPHHLTLRHLDGHCEVLTHGYGGQSAAAERLTRVGLGHPEGFIESFANLYSDVAEAIERHRLDKSVPGADSPLPGSRDGLLGVRFVKAVAESHLAQGGWIEVATES</sequence>
<dbReference type="PANTHER" id="PTHR43708:SF3">
    <property type="entry name" value="OXIDOREDUCTASE"/>
    <property type="match status" value="1"/>
</dbReference>
<protein>
    <submittedName>
        <fullName evidence="3">Gfo/Idh/MocA family oxidoreductase</fullName>
    </submittedName>
</protein>
<proteinExistence type="predicted"/>
<dbReference type="InterPro" id="IPR051317">
    <property type="entry name" value="Gfo/Idh/MocA_oxidoreduct"/>
</dbReference>
<comment type="caution">
    <text evidence="3">The sequence shown here is derived from an EMBL/GenBank/DDBJ whole genome shotgun (WGS) entry which is preliminary data.</text>
</comment>
<dbReference type="InterPro" id="IPR055170">
    <property type="entry name" value="GFO_IDH_MocA-like_dom"/>
</dbReference>
<dbReference type="EMBL" id="JAJISC010000001">
    <property type="protein sequence ID" value="MCS2608157.1"/>
    <property type="molecule type" value="Genomic_DNA"/>
</dbReference>
<dbReference type="SUPFAM" id="SSF55347">
    <property type="entry name" value="Glyceraldehyde-3-phosphate dehydrogenase-like, C-terminal domain"/>
    <property type="match status" value="1"/>
</dbReference>
<dbReference type="Pfam" id="PF01408">
    <property type="entry name" value="GFO_IDH_MocA"/>
    <property type="match status" value="1"/>
</dbReference>
<dbReference type="SUPFAM" id="SSF51735">
    <property type="entry name" value="NAD(P)-binding Rossmann-fold domains"/>
    <property type="match status" value="1"/>
</dbReference>
<name>A0ABT2E9A4_9GAMM</name>
<dbReference type="RefSeq" id="WP_259034649.1">
    <property type="nucleotide sequence ID" value="NZ_JAJISC010000001.1"/>
</dbReference>
<dbReference type="Proteomes" id="UP001165542">
    <property type="component" value="Unassembled WGS sequence"/>
</dbReference>
<dbReference type="InterPro" id="IPR000683">
    <property type="entry name" value="Gfo/Idh/MocA-like_OxRdtase_N"/>
</dbReference>
<evidence type="ECO:0000259" key="2">
    <source>
        <dbReference type="Pfam" id="PF22725"/>
    </source>
</evidence>
<keyword evidence="4" id="KW-1185">Reference proteome</keyword>
<feature type="domain" description="Gfo/Idh/MocA-like oxidoreductase N-terminal" evidence="1">
    <location>
        <begin position="6"/>
        <end position="135"/>
    </location>
</feature>
<gene>
    <name evidence="3" type="ORF">LLY24_02325</name>
</gene>
<evidence type="ECO:0000259" key="1">
    <source>
        <dbReference type="Pfam" id="PF01408"/>
    </source>
</evidence>
<reference evidence="3" key="1">
    <citation type="submission" date="2021-11" db="EMBL/GenBank/DDBJ databases">
        <title>Halomonas sp., isolated from a coastal aquaculture zone in Dongshan Bay.</title>
        <authorList>
            <person name="Lin W."/>
        </authorList>
    </citation>
    <scope>NUCLEOTIDE SEQUENCE</scope>
    <source>
        <strain evidence="3">Yzlin-01</strain>
    </source>
</reference>
<dbReference type="PANTHER" id="PTHR43708">
    <property type="entry name" value="CONSERVED EXPRESSED OXIDOREDUCTASE (EUROFUNG)"/>
    <property type="match status" value="1"/>
</dbReference>
<evidence type="ECO:0000313" key="3">
    <source>
        <dbReference type="EMBL" id="MCS2608157.1"/>
    </source>
</evidence>
<dbReference type="Pfam" id="PF22725">
    <property type="entry name" value="GFO_IDH_MocA_C3"/>
    <property type="match status" value="1"/>
</dbReference>
<dbReference type="Gene3D" id="3.40.50.720">
    <property type="entry name" value="NAD(P)-binding Rossmann-like Domain"/>
    <property type="match status" value="1"/>
</dbReference>
<feature type="domain" description="GFO/IDH/MocA-like oxidoreductase" evidence="2">
    <location>
        <begin position="144"/>
        <end position="277"/>
    </location>
</feature>